<dbReference type="InParanoid" id="A0A132B435"/>
<dbReference type="EMBL" id="KQ947441">
    <property type="protein sequence ID" value="KUJ07175.1"/>
    <property type="molecule type" value="Genomic_DNA"/>
</dbReference>
<evidence type="ECO:0000256" key="1">
    <source>
        <dbReference type="SAM" id="MobiDB-lite"/>
    </source>
</evidence>
<evidence type="ECO:0008006" key="4">
    <source>
        <dbReference type="Google" id="ProtNLM"/>
    </source>
</evidence>
<organism evidence="2 3">
    <name type="scientific">Mollisia scopiformis</name>
    <name type="common">Conifer needle endophyte fungus</name>
    <name type="synonym">Phialocephala scopiformis</name>
    <dbReference type="NCBI Taxonomy" id="149040"/>
    <lineage>
        <taxon>Eukaryota</taxon>
        <taxon>Fungi</taxon>
        <taxon>Dikarya</taxon>
        <taxon>Ascomycota</taxon>
        <taxon>Pezizomycotina</taxon>
        <taxon>Leotiomycetes</taxon>
        <taxon>Helotiales</taxon>
        <taxon>Mollisiaceae</taxon>
        <taxon>Mollisia</taxon>
    </lineage>
</organism>
<sequence>MKHFLELRKRKTASSSPADTIPSPPEFTFTPSDARIVVIYKNAPAYVHVSSQAMALASPVWKKIFCPTLSDHPSKVPLDPLQREILKDTPSQELLVELAILCSAYRCEGLLKPWIGGWTERNFRRWQCGSSSRLDSPNVWAPEIVNPKGMQRLMLLGWVFEPDLDFDYYEEAVTWLYQETKEDSLPKIPGNWPLPRGVMGKRALRCSRGVKTACVLEILQARKSAIPELMVVARMYFSYLEKHQEEISYKHNKKCKARILELYIDWLKRPSMNLYPWDSTETGGPKTVREAYDLEYTRIVDRMSVRDLDCHNIMQGHCNKEAKDAYGANWNRMWLFAHNGSPKLRHQWRAAHEMKRIKNLTGAWSNPKLELDSYEDDDNEGL</sequence>
<gene>
    <name evidence="2" type="ORF">LY89DRAFT_789965</name>
</gene>
<dbReference type="Proteomes" id="UP000070700">
    <property type="component" value="Unassembled WGS sequence"/>
</dbReference>
<dbReference type="KEGG" id="psco:LY89DRAFT_789965"/>
<evidence type="ECO:0000313" key="2">
    <source>
        <dbReference type="EMBL" id="KUJ07175.1"/>
    </source>
</evidence>
<reference evidence="2 3" key="1">
    <citation type="submission" date="2015-10" db="EMBL/GenBank/DDBJ databases">
        <title>Full genome of DAOMC 229536 Phialocephala scopiformis, a fungal endophyte of spruce producing the potent anti-insectan compound rugulosin.</title>
        <authorList>
            <consortium name="DOE Joint Genome Institute"/>
            <person name="Walker A.K."/>
            <person name="Frasz S.L."/>
            <person name="Seifert K.A."/>
            <person name="Miller J.D."/>
            <person name="Mondo S.J."/>
            <person name="Labutti K."/>
            <person name="Lipzen A."/>
            <person name="Dockter R."/>
            <person name="Kennedy M."/>
            <person name="Grigoriev I.V."/>
            <person name="Spatafora J.W."/>
        </authorList>
    </citation>
    <scope>NUCLEOTIDE SEQUENCE [LARGE SCALE GENOMIC DNA]</scope>
    <source>
        <strain evidence="2 3">CBS 120377</strain>
    </source>
</reference>
<dbReference type="GeneID" id="28833041"/>
<dbReference type="AlphaFoldDB" id="A0A132B435"/>
<accession>A0A132B435</accession>
<keyword evidence="3" id="KW-1185">Reference proteome</keyword>
<name>A0A132B435_MOLSC</name>
<proteinExistence type="predicted"/>
<feature type="region of interest" description="Disordered" evidence="1">
    <location>
        <begin position="1"/>
        <end position="25"/>
    </location>
</feature>
<evidence type="ECO:0000313" key="3">
    <source>
        <dbReference type="Proteomes" id="UP000070700"/>
    </source>
</evidence>
<protein>
    <recommendedName>
        <fullName evidence="4">BTB domain-containing protein</fullName>
    </recommendedName>
</protein>
<dbReference type="RefSeq" id="XP_018061530.1">
    <property type="nucleotide sequence ID" value="XM_018223315.1"/>
</dbReference>